<dbReference type="Pfam" id="PF09250">
    <property type="entry name" value="Prim-Pol"/>
    <property type="match status" value="1"/>
</dbReference>
<protein>
    <recommendedName>
        <fullName evidence="1">DNA primase/polymerase bifunctional N-terminal domain-containing protein</fullName>
    </recommendedName>
</protein>
<dbReference type="RefSeq" id="WP_243852192.1">
    <property type="nucleotide sequence ID" value="NZ_JAAOYM010000001.1"/>
</dbReference>
<gene>
    <name evidence="2" type="ORF">FHU38_000828</name>
</gene>
<dbReference type="AlphaFoldDB" id="A0A7X5UMP9"/>
<sequence length="213" mass="23335">MTNNDKAMRMLPAIPGLSWTEARSTAVMLAEHGWPILPGTYQLAEHAGWLGKPRAMGLEPAADLWCTASTRDPAVAMEWWTRRPYSVLLLCGAEVDALEVPIDHANRALPMLRSRGQLSPIAVTPFRTSLIFVPAGHTLREEFDKSSQVRLHSSGAWVPLPPTCRDGAQYRWEVLPADVGWQVAESSAVQQALLETLDVRSAEAAATARSVKS</sequence>
<dbReference type="InterPro" id="IPR015330">
    <property type="entry name" value="DNA_primase/pol_bifunc_N"/>
</dbReference>
<evidence type="ECO:0000313" key="3">
    <source>
        <dbReference type="Proteomes" id="UP000545493"/>
    </source>
</evidence>
<keyword evidence="3" id="KW-1185">Reference proteome</keyword>
<organism evidence="2 3">
    <name type="scientific">Saccharomonospora amisosensis</name>
    <dbReference type="NCBI Taxonomy" id="1128677"/>
    <lineage>
        <taxon>Bacteria</taxon>
        <taxon>Bacillati</taxon>
        <taxon>Actinomycetota</taxon>
        <taxon>Actinomycetes</taxon>
        <taxon>Pseudonocardiales</taxon>
        <taxon>Pseudonocardiaceae</taxon>
        <taxon>Saccharomonospora</taxon>
    </lineage>
</organism>
<dbReference type="Proteomes" id="UP000545493">
    <property type="component" value="Unassembled WGS sequence"/>
</dbReference>
<proteinExistence type="predicted"/>
<comment type="caution">
    <text evidence="2">The sequence shown here is derived from an EMBL/GenBank/DDBJ whole genome shotgun (WGS) entry which is preliminary data.</text>
</comment>
<feature type="domain" description="DNA primase/polymerase bifunctional N-terminal" evidence="1">
    <location>
        <begin position="26"/>
        <end position="193"/>
    </location>
</feature>
<evidence type="ECO:0000313" key="2">
    <source>
        <dbReference type="EMBL" id="NIJ10484.1"/>
    </source>
</evidence>
<evidence type="ECO:0000259" key="1">
    <source>
        <dbReference type="SMART" id="SM00943"/>
    </source>
</evidence>
<name>A0A7X5UMP9_9PSEU</name>
<dbReference type="SMART" id="SM00943">
    <property type="entry name" value="Prim-Pol"/>
    <property type="match status" value="1"/>
</dbReference>
<dbReference type="EMBL" id="JAAOYM010000001">
    <property type="protein sequence ID" value="NIJ10484.1"/>
    <property type="molecule type" value="Genomic_DNA"/>
</dbReference>
<accession>A0A7X5UMP9</accession>
<reference evidence="2 3" key="1">
    <citation type="submission" date="2020-03" db="EMBL/GenBank/DDBJ databases">
        <title>Sequencing the genomes of 1000 actinobacteria strains.</title>
        <authorList>
            <person name="Klenk H.-P."/>
        </authorList>
    </citation>
    <scope>NUCLEOTIDE SEQUENCE [LARGE SCALE GENOMIC DNA]</scope>
    <source>
        <strain evidence="2 3">DSM 45685</strain>
    </source>
</reference>